<keyword evidence="5" id="KW-0418">Kinase</keyword>
<keyword evidence="3" id="KW-0808">Transferase</keyword>
<dbReference type="Gene3D" id="3.30.2130.10">
    <property type="entry name" value="VC0802-like"/>
    <property type="match status" value="1"/>
</dbReference>
<dbReference type="InterPro" id="IPR045865">
    <property type="entry name" value="ACT-like_dom_sf"/>
</dbReference>
<feature type="region of interest" description="Disordered" evidence="7">
    <location>
        <begin position="434"/>
        <end position="453"/>
    </location>
</feature>
<feature type="region of interest" description="Disordered" evidence="7">
    <location>
        <begin position="1"/>
        <end position="32"/>
    </location>
</feature>
<proteinExistence type="inferred from homology"/>
<accession>A0A8H5GKE8</accession>
<dbReference type="SUPFAM" id="SSF53633">
    <property type="entry name" value="Carbamate kinase-like"/>
    <property type="match status" value="2"/>
</dbReference>
<dbReference type="PANTHER" id="PTHR21499">
    <property type="entry name" value="ASPARTATE KINASE"/>
    <property type="match status" value="1"/>
</dbReference>
<dbReference type="PANTHER" id="PTHR21499:SF59">
    <property type="entry name" value="ASPARTOKINASE"/>
    <property type="match status" value="1"/>
</dbReference>
<organism evidence="9 10">
    <name type="scientific">Tetrapyrgos nigripes</name>
    <dbReference type="NCBI Taxonomy" id="182062"/>
    <lineage>
        <taxon>Eukaryota</taxon>
        <taxon>Fungi</taxon>
        <taxon>Dikarya</taxon>
        <taxon>Basidiomycota</taxon>
        <taxon>Agaricomycotina</taxon>
        <taxon>Agaricomycetes</taxon>
        <taxon>Agaricomycetidae</taxon>
        <taxon>Agaricales</taxon>
        <taxon>Marasmiineae</taxon>
        <taxon>Marasmiaceae</taxon>
        <taxon>Tetrapyrgos</taxon>
    </lineage>
</organism>
<protein>
    <recommendedName>
        <fullName evidence="2">aspartate kinase</fullName>
        <ecNumber evidence="2">2.7.2.4</ecNumber>
    </recommendedName>
</protein>
<dbReference type="InterPro" id="IPR018042">
    <property type="entry name" value="Aspartate_kinase_CS"/>
</dbReference>
<feature type="compositionally biased region" description="Low complexity" evidence="7">
    <location>
        <begin position="434"/>
        <end position="448"/>
    </location>
</feature>
<dbReference type="EC" id="2.7.2.4" evidence="2"/>
<dbReference type="GO" id="GO:0009089">
    <property type="term" value="P:lysine biosynthetic process via diaminopimelate"/>
    <property type="evidence" value="ECO:0007669"/>
    <property type="project" value="TreeGrafter"/>
</dbReference>
<evidence type="ECO:0000256" key="1">
    <source>
        <dbReference type="ARBA" id="ARBA00010122"/>
    </source>
</evidence>
<evidence type="ECO:0000259" key="8">
    <source>
        <dbReference type="PROSITE" id="PS51671"/>
    </source>
</evidence>
<evidence type="ECO:0000313" key="9">
    <source>
        <dbReference type="EMBL" id="KAF5366552.1"/>
    </source>
</evidence>
<evidence type="ECO:0000313" key="10">
    <source>
        <dbReference type="Proteomes" id="UP000559256"/>
    </source>
</evidence>
<comment type="caution">
    <text evidence="9">The sequence shown here is derived from an EMBL/GenBank/DDBJ whole genome shotgun (WGS) entry which is preliminary data.</text>
</comment>
<dbReference type="InterPro" id="IPR036393">
    <property type="entry name" value="AceGlu_kinase-like_sf"/>
</dbReference>
<dbReference type="GO" id="GO:0004072">
    <property type="term" value="F:aspartate kinase activity"/>
    <property type="evidence" value="ECO:0007669"/>
    <property type="project" value="UniProtKB-EC"/>
</dbReference>
<evidence type="ECO:0000256" key="5">
    <source>
        <dbReference type="ARBA" id="ARBA00022777"/>
    </source>
</evidence>
<keyword evidence="4" id="KW-0547">Nucleotide-binding</keyword>
<evidence type="ECO:0000256" key="6">
    <source>
        <dbReference type="ARBA" id="ARBA00022840"/>
    </source>
</evidence>
<dbReference type="AlphaFoldDB" id="A0A8H5GKE8"/>
<dbReference type="InterPro" id="IPR002912">
    <property type="entry name" value="ACT_dom"/>
</dbReference>
<name>A0A8H5GKE8_9AGAR</name>
<keyword evidence="6" id="KW-0067">ATP-binding</keyword>
<dbReference type="GO" id="GO:0009090">
    <property type="term" value="P:homoserine biosynthetic process"/>
    <property type="evidence" value="ECO:0007669"/>
    <property type="project" value="TreeGrafter"/>
</dbReference>
<gene>
    <name evidence="9" type="ORF">D9758_008990</name>
</gene>
<dbReference type="GO" id="GO:0005829">
    <property type="term" value="C:cytosol"/>
    <property type="evidence" value="ECO:0007669"/>
    <property type="project" value="TreeGrafter"/>
</dbReference>
<feature type="domain" description="ACT" evidence="8">
    <location>
        <begin position="572"/>
        <end position="644"/>
    </location>
</feature>
<dbReference type="Pfam" id="PF00696">
    <property type="entry name" value="AA_kinase"/>
    <property type="match status" value="2"/>
</dbReference>
<dbReference type="Pfam" id="PF22468">
    <property type="entry name" value="ACT_9"/>
    <property type="match status" value="1"/>
</dbReference>
<dbReference type="InterPro" id="IPR054352">
    <property type="entry name" value="ACT_Aspartokinase"/>
</dbReference>
<evidence type="ECO:0000256" key="7">
    <source>
        <dbReference type="SAM" id="MobiDB-lite"/>
    </source>
</evidence>
<dbReference type="PROSITE" id="PS51671">
    <property type="entry name" value="ACT"/>
    <property type="match status" value="1"/>
</dbReference>
<dbReference type="FunFam" id="3.30.2130.10:FF:000001">
    <property type="entry name" value="Bifunctional aspartokinase/homoserine dehydrogenase"/>
    <property type="match status" value="1"/>
</dbReference>
<keyword evidence="10" id="KW-1185">Reference proteome</keyword>
<dbReference type="Gene3D" id="3.40.1160.10">
    <property type="entry name" value="Acetylglutamate kinase-like"/>
    <property type="match status" value="1"/>
</dbReference>
<dbReference type="Proteomes" id="UP000559256">
    <property type="component" value="Unassembled WGS sequence"/>
</dbReference>
<sequence length="650" mass="69567">MSALPPSPTSSSSRSPSPNTVSPVLRKNPTDPNAKWLVQKFGGTSVGKFPAKIARDVVSPYIKDHRVAIVCSARSGSTKALGTTNLLLRAASEALMRRPQSPQMNSPSSSGTMTPLTFGLFGQIKDIPPRSPPHTPLRSRSSSADEKSGLCMTPLSPLTVPIAGQSEPKFNATVDLIREQHIKAANEAIHNPEIRNELEEEIERDCDWLRGFLFASQVVDEVSPRSKDSIIGLGEKLACKLMTAVLRDQGIDAEYVSLENIVPDVEQEIYSSVGGNVTLDQGFYDRVAAAVGERVRACGYFSPIPGSLLLQVGRGYTDLLSALLAVGLSTSDGATLLDTGTLKYNARVDWDVSELQIWKEVDGIFTADPRKVPTARVLEKISPDEAAELTYYGSEVVHPFTMEQVIRRKIPIRIKNVENPSGCGTLICPDSELSESPSPVSPVSKPFSTHSRTGSVSEQLSALALSGSESPRKLPTAVTIKEHIIVINVNSNRKSVSHGFLAGIFGVLDRYGVVVDLISTSEVHVSMAIEDTFVASGGGGSGGGGKTLDRVIRELRSSGTVSVHRNMAILSLVGKNMRHLVGIAGLMFTTLGKGNVNIEMISQGASEINISCVIDSQDAVKALNLIHQSCLRVPASYSANSTNRGESCGL</sequence>
<feature type="compositionally biased region" description="Low complexity" evidence="7">
    <location>
        <begin position="9"/>
        <end position="24"/>
    </location>
</feature>
<dbReference type="SUPFAM" id="SSF55021">
    <property type="entry name" value="ACT-like"/>
    <property type="match status" value="2"/>
</dbReference>
<evidence type="ECO:0000256" key="2">
    <source>
        <dbReference type="ARBA" id="ARBA00013059"/>
    </source>
</evidence>
<dbReference type="OrthoDB" id="4323675at2759"/>
<dbReference type="InterPro" id="IPR001048">
    <property type="entry name" value="Asp/Glu/Uridylate_kinase"/>
</dbReference>
<dbReference type="EMBL" id="JAACJM010000022">
    <property type="protein sequence ID" value="KAF5366552.1"/>
    <property type="molecule type" value="Genomic_DNA"/>
</dbReference>
<evidence type="ECO:0000256" key="4">
    <source>
        <dbReference type="ARBA" id="ARBA00022741"/>
    </source>
</evidence>
<dbReference type="PROSITE" id="PS00324">
    <property type="entry name" value="ASPARTOKINASE"/>
    <property type="match status" value="1"/>
</dbReference>
<feature type="region of interest" description="Disordered" evidence="7">
    <location>
        <begin position="122"/>
        <end position="149"/>
    </location>
</feature>
<reference evidence="9 10" key="1">
    <citation type="journal article" date="2020" name="ISME J.">
        <title>Uncovering the hidden diversity of litter-decomposition mechanisms in mushroom-forming fungi.</title>
        <authorList>
            <person name="Floudas D."/>
            <person name="Bentzer J."/>
            <person name="Ahren D."/>
            <person name="Johansson T."/>
            <person name="Persson P."/>
            <person name="Tunlid A."/>
        </authorList>
    </citation>
    <scope>NUCLEOTIDE SEQUENCE [LARGE SCALE GENOMIC DNA]</scope>
    <source>
        <strain evidence="9 10">CBS 291.85</strain>
    </source>
</reference>
<comment type="similarity">
    <text evidence="1">Belongs to the aspartokinase family.</text>
</comment>
<evidence type="ECO:0000256" key="3">
    <source>
        <dbReference type="ARBA" id="ARBA00022679"/>
    </source>
</evidence>
<dbReference type="GO" id="GO:0005524">
    <property type="term" value="F:ATP binding"/>
    <property type="evidence" value="ECO:0007669"/>
    <property type="project" value="UniProtKB-KW"/>
</dbReference>